<dbReference type="AlphaFoldDB" id="A0AAV7PR45"/>
<sequence>MHLTEERRSNHLAKCGCHKRHKLKAVSQDSADSDALNVLHVVNVGDLELPVEYPADEYLLDLDHGDINVDDLFEDSDNRSSPKDVVKVLLGEEMFSRDKINLPRSSERWPPRSWGKLYQEVDQESS</sequence>
<reference evidence="1" key="1">
    <citation type="journal article" date="2022" name="bioRxiv">
        <title>Sequencing and chromosome-scale assembly of the giantPleurodeles waltlgenome.</title>
        <authorList>
            <person name="Brown T."/>
            <person name="Elewa A."/>
            <person name="Iarovenko S."/>
            <person name="Subramanian E."/>
            <person name="Araus A.J."/>
            <person name="Petzold A."/>
            <person name="Susuki M."/>
            <person name="Suzuki K.-i.T."/>
            <person name="Hayashi T."/>
            <person name="Toyoda A."/>
            <person name="Oliveira C."/>
            <person name="Osipova E."/>
            <person name="Leigh N.D."/>
            <person name="Simon A."/>
            <person name="Yun M.H."/>
        </authorList>
    </citation>
    <scope>NUCLEOTIDE SEQUENCE</scope>
    <source>
        <strain evidence="1">20211129_DDA</strain>
        <tissue evidence="1">Liver</tissue>
    </source>
</reference>
<accession>A0AAV7PR45</accession>
<dbReference type="Proteomes" id="UP001066276">
    <property type="component" value="Chromosome 7"/>
</dbReference>
<protein>
    <submittedName>
        <fullName evidence="1">Uncharacterized protein</fullName>
    </submittedName>
</protein>
<organism evidence="1 2">
    <name type="scientific">Pleurodeles waltl</name>
    <name type="common">Iberian ribbed newt</name>
    <dbReference type="NCBI Taxonomy" id="8319"/>
    <lineage>
        <taxon>Eukaryota</taxon>
        <taxon>Metazoa</taxon>
        <taxon>Chordata</taxon>
        <taxon>Craniata</taxon>
        <taxon>Vertebrata</taxon>
        <taxon>Euteleostomi</taxon>
        <taxon>Amphibia</taxon>
        <taxon>Batrachia</taxon>
        <taxon>Caudata</taxon>
        <taxon>Salamandroidea</taxon>
        <taxon>Salamandridae</taxon>
        <taxon>Pleurodelinae</taxon>
        <taxon>Pleurodeles</taxon>
    </lineage>
</organism>
<keyword evidence="2" id="KW-1185">Reference proteome</keyword>
<comment type="caution">
    <text evidence="1">The sequence shown here is derived from an EMBL/GenBank/DDBJ whole genome shotgun (WGS) entry which is preliminary data.</text>
</comment>
<gene>
    <name evidence="1" type="ORF">NDU88_009094</name>
</gene>
<evidence type="ECO:0000313" key="1">
    <source>
        <dbReference type="EMBL" id="KAJ1130746.1"/>
    </source>
</evidence>
<evidence type="ECO:0000313" key="2">
    <source>
        <dbReference type="Proteomes" id="UP001066276"/>
    </source>
</evidence>
<dbReference type="EMBL" id="JANPWB010000011">
    <property type="protein sequence ID" value="KAJ1130746.1"/>
    <property type="molecule type" value="Genomic_DNA"/>
</dbReference>
<proteinExistence type="predicted"/>
<name>A0AAV7PR45_PLEWA</name>